<proteinExistence type="predicted"/>
<dbReference type="RefSeq" id="WP_124322862.1">
    <property type="nucleotide sequence ID" value="NZ_CP027753.1"/>
</dbReference>
<dbReference type="AlphaFoldDB" id="A0A3G7TY15"/>
<dbReference type="EMBL" id="CP027753">
    <property type="protein sequence ID" value="AZE52024.1"/>
    <property type="molecule type" value="Genomic_DNA"/>
</dbReference>
<dbReference type="Pfam" id="PF11275">
    <property type="entry name" value="DUF3077"/>
    <property type="match status" value="1"/>
</dbReference>
<gene>
    <name evidence="1" type="ORF">C4K04_6396</name>
</gene>
<evidence type="ECO:0000313" key="1">
    <source>
        <dbReference type="EMBL" id="AZE52024.1"/>
    </source>
</evidence>
<protein>
    <recommendedName>
        <fullName evidence="3">DUF3077 domain-containing protein</fullName>
    </recommendedName>
</protein>
<accession>A0A3G7TY15</accession>
<dbReference type="InterPro" id="IPR021427">
    <property type="entry name" value="DUF3077"/>
</dbReference>
<dbReference type="Proteomes" id="UP000268048">
    <property type="component" value="Chromosome"/>
</dbReference>
<reference evidence="1 2" key="1">
    <citation type="submission" date="2018-03" db="EMBL/GenBank/DDBJ databases">
        <title>Diversity of phytobeneficial traits revealed by whole-genome analysis of worldwide-isolated phenazine-producing Pseudomonas spp.</title>
        <authorList>
            <person name="Biessy A."/>
            <person name="Novinscak A."/>
            <person name="Blom J."/>
            <person name="Leger G."/>
            <person name="Thomashow L.S."/>
            <person name="Cazorla F.M."/>
            <person name="Josic D."/>
            <person name="Filion M."/>
        </authorList>
    </citation>
    <scope>NUCLEOTIDE SEQUENCE [LARGE SCALE GENOMIC DNA]</scope>
    <source>
        <strain evidence="1 2">B25</strain>
    </source>
</reference>
<evidence type="ECO:0000313" key="2">
    <source>
        <dbReference type="Proteomes" id="UP000268048"/>
    </source>
</evidence>
<name>A0A3G7TY15_9PSED</name>
<organism evidence="1 2">
    <name type="scientific">Pseudomonas chlororaphis</name>
    <dbReference type="NCBI Taxonomy" id="587753"/>
    <lineage>
        <taxon>Bacteria</taxon>
        <taxon>Pseudomonadati</taxon>
        <taxon>Pseudomonadota</taxon>
        <taxon>Gammaproteobacteria</taxon>
        <taxon>Pseudomonadales</taxon>
        <taxon>Pseudomonadaceae</taxon>
        <taxon>Pseudomonas</taxon>
    </lineage>
</organism>
<sequence>MTPSIKTIGIVTFADCGEKEQSLFRVNPDIPAREALEHASNLFYYAKKLMLDAAMEPQGERYAWPAFYLCEMGKAVVDDISNSISPDR</sequence>
<evidence type="ECO:0008006" key="3">
    <source>
        <dbReference type="Google" id="ProtNLM"/>
    </source>
</evidence>